<reference evidence="1 2" key="1">
    <citation type="submission" date="2017-10" db="EMBL/GenBank/DDBJ databases">
        <title>Sequencing the genomes of 1000 actinobacteria strains.</title>
        <authorList>
            <person name="Klenk H.-P."/>
        </authorList>
    </citation>
    <scope>NUCLEOTIDE SEQUENCE [LARGE SCALE GENOMIC DNA]</scope>
    <source>
        <strain evidence="1 2">DSM 21863</strain>
    </source>
</reference>
<dbReference type="InterPro" id="IPR033469">
    <property type="entry name" value="CYTH-like_dom_sf"/>
</dbReference>
<protein>
    <submittedName>
        <fullName evidence="1">Uncharacterized protein</fullName>
    </submittedName>
</protein>
<gene>
    <name evidence="1" type="ORF">ATJ88_1736</name>
</gene>
<evidence type="ECO:0000313" key="1">
    <source>
        <dbReference type="EMBL" id="PFG43054.1"/>
    </source>
</evidence>
<dbReference type="Gene3D" id="2.40.320.10">
    <property type="entry name" value="Hypothetical Protein Pfu-838710-001"/>
    <property type="match status" value="1"/>
</dbReference>
<accession>A0A2A9EVK1</accession>
<dbReference type="Proteomes" id="UP000224130">
    <property type="component" value="Unassembled WGS sequence"/>
</dbReference>
<keyword evidence="2" id="KW-1185">Reference proteome</keyword>
<dbReference type="SUPFAM" id="SSF55154">
    <property type="entry name" value="CYTH-like phosphatases"/>
    <property type="match status" value="1"/>
</dbReference>
<organism evidence="1 2">
    <name type="scientific">Isoptericola jiangsuensis</name>
    <dbReference type="NCBI Taxonomy" id="548579"/>
    <lineage>
        <taxon>Bacteria</taxon>
        <taxon>Bacillati</taxon>
        <taxon>Actinomycetota</taxon>
        <taxon>Actinomycetes</taxon>
        <taxon>Micrococcales</taxon>
        <taxon>Promicromonosporaceae</taxon>
        <taxon>Isoptericola</taxon>
    </lineage>
</organism>
<proteinExistence type="predicted"/>
<name>A0A2A9EVK1_9MICO</name>
<evidence type="ECO:0000313" key="2">
    <source>
        <dbReference type="Proteomes" id="UP000224130"/>
    </source>
</evidence>
<sequence>MIEARDFDEHRGDTMTTIPSYDADQLAEVLAMLPDVDSVELKLTVPDADQRRVVDVLGIDALDAQIRQVAFLDTPDQRLSAAGLVVRVRRTQGRAGDLTVKRRPLMPTDVPPKLRGRPGFKVELDASPAGFTCSCSLTVEVPDRKARALLQDASGLPALLDAAQRGVVDDALPAGTTLDDVVVLGPVTLLKAKFTPQGAPRRLTAELWFLPDGSRILELSTKAAPRDAFQAAAETKVLLAGRGIDLGAPQETKTRAVLAAFAPS</sequence>
<dbReference type="AlphaFoldDB" id="A0A2A9EVK1"/>
<dbReference type="EMBL" id="PDJJ01000001">
    <property type="protein sequence ID" value="PFG43054.1"/>
    <property type="molecule type" value="Genomic_DNA"/>
</dbReference>
<comment type="caution">
    <text evidence="1">The sequence shown here is derived from an EMBL/GenBank/DDBJ whole genome shotgun (WGS) entry which is preliminary data.</text>
</comment>